<dbReference type="AlphaFoldDB" id="A0A6N6VS73"/>
<dbReference type="OrthoDB" id="5298978at2"/>
<sequence>MNENNLNKKNDIIDAEFVNEDSTQTNNSNSNINENQSNSIKKVNEYHFSEQEFYSSENQQQKFKSFYYSFGNNSNIKLKKPSILKIILLLPFIILGFLFLLIIGLIMFVIFLPKIFNIFRKKGISGLKMDYNLIRGLFGQIRTK</sequence>
<keyword evidence="3" id="KW-1185">Reference proteome</keyword>
<evidence type="ECO:0000256" key="1">
    <source>
        <dbReference type="SAM" id="Phobius"/>
    </source>
</evidence>
<organism evidence="2 3">
    <name type="scientific">Silvanigrella paludirubra</name>
    <dbReference type="NCBI Taxonomy" id="2499159"/>
    <lineage>
        <taxon>Bacteria</taxon>
        <taxon>Pseudomonadati</taxon>
        <taxon>Bdellovibrionota</taxon>
        <taxon>Oligoflexia</taxon>
        <taxon>Silvanigrellales</taxon>
        <taxon>Silvanigrellaceae</taxon>
        <taxon>Silvanigrella</taxon>
    </lineage>
</organism>
<reference evidence="2 3" key="1">
    <citation type="submission" date="2019-10" db="EMBL/GenBank/DDBJ databases">
        <title>New species of Slilvanegrellaceae.</title>
        <authorList>
            <person name="Pitt A."/>
            <person name="Hahn M.W."/>
        </authorList>
    </citation>
    <scope>NUCLEOTIDE SEQUENCE [LARGE SCALE GENOMIC DNA]</scope>
    <source>
        <strain evidence="2 3">SP-Ram-0.45-NSY-1</strain>
    </source>
</reference>
<keyword evidence="1" id="KW-0812">Transmembrane</keyword>
<dbReference type="Proteomes" id="UP000437748">
    <property type="component" value="Unassembled WGS sequence"/>
</dbReference>
<name>A0A6N6VS73_9BACT</name>
<proteinExistence type="predicted"/>
<comment type="caution">
    <text evidence="2">The sequence shown here is derived from an EMBL/GenBank/DDBJ whole genome shotgun (WGS) entry which is preliminary data.</text>
</comment>
<evidence type="ECO:0000313" key="2">
    <source>
        <dbReference type="EMBL" id="KAB8038798.1"/>
    </source>
</evidence>
<feature type="transmembrane region" description="Helical" evidence="1">
    <location>
        <begin position="86"/>
        <end position="112"/>
    </location>
</feature>
<dbReference type="EMBL" id="WFLM01000003">
    <property type="protein sequence ID" value="KAB8038798.1"/>
    <property type="molecule type" value="Genomic_DNA"/>
</dbReference>
<evidence type="ECO:0000313" key="3">
    <source>
        <dbReference type="Proteomes" id="UP000437748"/>
    </source>
</evidence>
<keyword evidence="1" id="KW-1133">Transmembrane helix</keyword>
<gene>
    <name evidence="2" type="ORF">GCL60_08010</name>
</gene>
<dbReference type="RefSeq" id="WP_153420138.1">
    <property type="nucleotide sequence ID" value="NZ_WFLM01000003.1"/>
</dbReference>
<protein>
    <submittedName>
        <fullName evidence="2">Uncharacterized protein</fullName>
    </submittedName>
</protein>
<keyword evidence="1" id="KW-0472">Membrane</keyword>
<accession>A0A6N6VS73</accession>